<dbReference type="PRINTS" id="PR01853">
    <property type="entry name" value="YAJCTRNLCASE"/>
</dbReference>
<protein>
    <submittedName>
        <fullName evidence="12">Preprotein translocase, YajC subunit</fullName>
    </submittedName>
</protein>
<keyword evidence="5 11" id="KW-0812">Transmembrane</keyword>
<evidence type="ECO:0000256" key="5">
    <source>
        <dbReference type="ARBA" id="ARBA00022692"/>
    </source>
</evidence>
<gene>
    <name evidence="12" type="ORF">TheveDRAFT_0545</name>
</gene>
<comment type="subcellular location">
    <subcellularLocation>
        <location evidence="1">Cell membrane</location>
        <topology evidence="1">Single-pass membrane protein</topology>
    </subcellularLocation>
</comment>
<dbReference type="SMART" id="SM01323">
    <property type="entry name" value="YajC"/>
    <property type="match status" value="1"/>
</dbReference>
<keyword evidence="6" id="KW-0653">Protein transport</keyword>
<feature type="transmembrane region" description="Helical" evidence="11">
    <location>
        <begin position="6"/>
        <end position="26"/>
    </location>
</feature>
<evidence type="ECO:0000313" key="13">
    <source>
        <dbReference type="Proteomes" id="UP000005730"/>
    </source>
</evidence>
<evidence type="ECO:0000256" key="7">
    <source>
        <dbReference type="ARBA" id="ARBA00022989"/>
    </source>
</evidence>
<evidence type="ECO:0000256" key="4">
    <source>
        <dbReference type="ARBA" id="ARBA00022475"/>
    </source>
</evidence>
<organism evidence="12 13">
    <name type="scientific">Thermanaerovibrio velox DSM 12556</name>
    <dbReference type="NCBI Taxonomy" id="926567"/>
    <lineage>
        <taxon>Bacteria</taxon>
        <taxon>Thermotogati</taxon>
        <taxon>Synergistota</taxon>
        <taxon>Synergistia</taxon>
        <taxon>Synergistales</taxon>
        <taxon>Synergistaceae</taxon>
        <taxon>Thermanaerovibrio</taxon>
    </lineage>
</organism>
<dbReference type="PANTHER" id="PTHR33909:SF1">
    <property type="entry name" value="SEC TRANSLOCON ACCESSORY COMPLEX SUBUNIT YAJC"/>
    <property type="match status" value="1"/>
</dbReference>
<dbReference type="STRING" id="926567.TheveDRAFT_0545"/>
<dbReference type="GO" id="GO:0015031">
    <property type="term" value="P:protein transport"/>
    <property type="evidence" value="ECO:0007669"/>
    <property type="project" value="UniProtKB-KW"/>
</dbReference>
<dbReference type="GO" id="GO:0005886">
    <property type="term" value="C:plasma membrane"/>
    <property type="evidence" value="ECO:0007669"/>
    <property type="project" value="UniProtKB-SubCell"/>
</dbReference>
<evidence type="ECO:0000256" key="8">
    <source>
        <dbReference type="ARBA" id="ARBA00023010"/>
    </source>
</evidence>
<dbReference type="EMBL" id="CM001377">
    <property type="protein sequence ID" value="EHM09706.1"/>
    <property type="molecule type" value="Genomic_DNA"/>
</dbReference>
<keyword evidence="8" id="KW-0811">Translocation</keyword>
<evidence type="ECO:0000256" key="9">
    <source>
        <dbReference type="ARBA" id="ARBA00023136"/>
    </source>
</evidence>
<dbReference type="InterPro" id="IPR003849">
    <property type="entry name" value="Preprotein_translocase_YajC"/>
</dbReference>
<evidence type="ECO:0000256" key="10">
    <source>
        <dbReference type="SAM" id="MobiDB-lite"/>
    </source>
</evidence>
<dbReference type="NCBIfam" id="TIGR00739">
    <property type="entry name" value="yajC"/>
    <property type="match status" value="1"/>
</dbReference>
<dbReference type="RefSeq" id="WP_006583200.1">
    <property type="nucleotide sequence ID" value="NZ_CM001377.1"/>
</dbReference>
<proteinExistence type="inferred from homology"/>
<sequence>MGNQQQGLLGMLMPLALFVVIFYFLIIRPQKKKQKAHEEMLASISRGDKVVTAGGFFGTVRDILDDSFIIEVADGVKMRILKGSISYKRTSEGDKPKKQDSAPQVDQKDKD</sequence>
<accession>H0UQF2</accession>
<evidence type="ECO:0000256" key="6">
    <source>
        <dbReference type="ARBA" id="ARBA00022927"/>
    </source>
</evidence>
<keyword evidence="13" id="KW-1185">Reference proteome</keyword>
<dbReference type="PANTHER" id="PTHR33909">
    <property type="entry name" value="SEC TRANSLOCON ACCESSORY COMPLEX SUBUNIT YAJC"/>
    <property type="match status" value="1"/>
</dbReference>
<dbReference type="OrthoDB" id="9800132at2"/>
<evidence type="ECO:0000256" key="11">
    <source>
        <dbReference type="SAM" id="Phobius"/>
    </source>
</evidence>
<keyword evidence="4" id="KW-1003">Cell membrane</keyword>
<reference evidence="12 13" key="1">
    <citation type="submission" date="2011-10" db="EMBL/GenBank/DDBJ databases">
        <title>The Noncontiguous Finished genome of Thermanaerovibrio velox DSM 12556.</title>
        <authorList>
            <consortium name="US DOE Joint Genome Institute (JGI-PGF)"/>
            <person name="Lucas S."/>
            <person name="Copeland A."/>
            <person name="Lapidus A."/>
            <person name="Glavina del Rio T."/>
            <person name="Dalin E."/>
            <person name="Tice H."/>
            <person name="Bruce D."/>
            <person name="Goodwin L."/>
            <person name="Pitluck S."/>
            <person name="Peters L."/>
            <person name="Mikhailova N."/>
            <person name="Teshima H."/>
            <person name="Kyrpides N."/>
            <person name="Mavromatis K."/>
            <person name="Ivanova N."/>
            <person name="Markowitz V."/>
            <person name="Cheng J.-F."/>
            <person name="Hugenholtz P."/>
            <person name="Woyke T."/>
            <person name="Wu D."/>
            <person name="Spring S."/>
            <person name="Brambilla E.-M."/>
            <person name="Klenk H.-P."/>
            <person name="Eisen J.A."/>
        </authorList>
    </citation>
    <scope>NUCLEOTIDE SEQUENCE [LARGE SCALE GENOMIC DNA]</scope>
    <source>
        <strain evidence="12 13">DSM 12556</strain>
    </source>
</reference>
<dbReference type="HOGENOM" id="CLU_116157_1_1_0"/>
<keyword evidence="3" id="KW-0813">Transport</keyword>
<evidence type="ECO:0000256" key="2">
    <source>
        <dbReference type="ARBA" id="ARBA00006742"/>
    </source>
</evidence>
<keyword evidence="9 11" id="KW-0472">Membrane</keyword>
<keyword evidence="7 11" id="KW-1133">Transmembrane helix</keyword>
<dbReference type="AlphaFoldDB" id="H0UQF2"/>
<dbReference type="Proteomes" id="UP000005730">
    <property type="component" value="Chromosome"/>
</dbReference>
<evidence type="ECO:0000313" key="12">
    <source>
        <dbReference type="EMBL" id="EHM09706.1"/>
    </source>
</evidence>
<evidence type="ECO:0000256" key="1">
    <source>
        <dbReference type="ARBA" id="ARBA00004162"/>
    </source>
</evidence>
<evidence type="ECO:0000256" key="3">
    <source>
        <dbReference type="ARBA" id="ARBA00022448"/>
    </source>
</evidence>
<name>H0UQF2_9BACT</name>
<comment type="similarity">
    <text evidence="2">Belongs to the YajC family.</text>
</comment>
<dbReference type="eggNOG" id="COG1862">
    <property type="taxonomic scope" value="Bacteria"/>
</dbReference>
<dbReference type="Pfam" id="PF02699">
    <property type="entry name" value="YajC"/>
    <property type="match status" value="1"/>
</dbReference>
<feature type="region of interest" description="Disordered" evidence="10">
    <location>
        <begin position="89"/>
        <end position="111"/>
    </location>
</feature>